<evidence type="ECO:0000313" key="12">
    <source>
        <dbReference type="Proteomes" id="UP000636891"/>
    </source>
</evidence>
<comment type="subcellular location">
    <subcellularLocation>
        <location evidence="10">Cell membrane</location>
        <topology evidence="10">Multi-pass membrane protein</topology>
    </subcellularLocation>
</comment>
<feature type="transmembrane region" description="Helical" evidence="10">
    <location>
        <begin position="209"/>
        <end position="227"/>
    </location>
</feature>
<evidence type="ECO:0000256" key="1">
    <source>
        <dbReference type="ARBA" id="ARBA00022448"/>
    </source>
</evidence>
<feature type="transmembrane region" description="Helical" evidence="10">
    <location>
        <begin position="21"/>
        <end position="39"/>
    </location>
</feature>
<keyword evidence="6 10" id="KW-1278">Translocase</keyword>
<accession>A0ABR7CP63</accession>
<protein>
    <recommendedName>
        <fullName evidence="10">Ion-translocating oxidoreductase complex subunit D</fullName>
        <ecNumber evidence="10">7.-.-.-</ecNumber>
    </recommendedName>
    <alternativeName>
        <fullName evidence="10">Rnf electron transport complex subunit D</fullName>
    </alternativeName>
</protein>
<evidence type="ECO:0000256" key="8">
    <source>
        <dbReference type="ARBA" id="ARBA00022989"/>
    </source>
</evidence>
<comment type="cofactor">
    <cofactor evidence="10">
        <name>FMN</name>
        <dbReference type="ChEBI" id="CHEBI:58210"/>
    </cofactor>
</comment>
<evidence type="ECO:0000256" key="5">
    <source>
        <dbReference type="ARBA" id="ARBA00022692"/>
    </source>
</evidence>
<dbReference type="RefSeq" id="WP_055204264.1">
    <property type="nucleotide sequence ID" value="NZ_JACOOK010000006.1"/>
</dbReference>
<sequence>MDKKLVVSPSPHIHGAFSTKRLMGDVLIALIPAFIVSVIVYGVDALVVTGVSVAACVAFEYLIQKYLLKGDCTIGNYSAVVTGVLLGFNLPSTLPVWMIVIGALVAIGVGKMSFGGLGCNPFNPALVGRVFLLISFPVQMTGFVTPAHVDSLSGATTTQVEINAETATDAVSGPTLLGYVKEALAGGSTTADIAEKLSYNDMLLGFKSGSVGEIAALALLLGFFYLLCRKVITWHTPVAVLGSMALFGGILWAADPSHYMNPLFHILTGGAMLGAVFMATDYVTSPMTHKGMLLYGAGIGIITMLIRTWGSYPEGMSFAILIMNAVVPLINKYVKPKRFGVVSAKTR</sequence>
<keyword evidence="8 10" id="KW-1133">Transmembrane helix</keyword>
<keyword evidence="9 10" id="KW-0472">Membrane</keyword>
<dbReference type="EMBL" id="JACOOK010000006">
    <property type="protein sequence ID" value="MBC5617438.1"/>
    <property type="molecule type" value="Genomic_DNA"/>
</dbReference>
<evidence type="ECO:0000256" key="2">
    <source>
        <dbReference type="ARBA" id="ARBA00022553"/>
    </source>
</evidence>
<keyword evidence="7 10" id="KW-0249">Electron transport</keyword>
<feature type="transmembrane region" description="Helical" evidence="10">
    <location>
        <begin position="234"/>
        <end position="253"/>
    </location>
</feature>
<comment type="function">
    <text evidence="10">Part of a membrane-bound complex that couples electron transfer with translocation of ions across the membrane.</text>
</comment>
<feature type="transmembrane region" description="Helical" evidence="10">
    <location>
        <begin position="292"/>
        <end position="310"/>
    </location>
</feature>
<comment type="caution">
    <text evidence="11">The sequence shown here is derived from an EMBL/GenBank/DDBJ whole genome shotgun (WGS) entry which is preliminary data.</text>
</comment>
<dbReference type="Proteomes" id="UP000636891">
    <property type="component" value="Unassembled WGS sequence"/>
</dbReference>
<dbReference type="Pfam" id="PF03116">
    <property type="entry name" value="NQR2_RnfD_RnfE"/>
    <property type="match status" value="1"/>
</dbReference>
<dbReference type="EC" id="7.-.-.-" evidence="10"/>
<feature type="transmembrane region" description="Helical" evidence="10">
    <location>
        <begin position="316"/>
        <end position="334"/>
    </location>
</feature>
<dbReference type="InterPro" id="IPR004338">
    <property type="entry name" value="NqrB/RnfD"/>
</dbReference>
<keyword evidence="10" id="KW-1003">Cell membrane</keyword>
<evidence type="ECO:0000256" key="6">
    <source>
        <dbReference type="ARBA" id="ARBA00022967"/>
    </source>
</evidence>
<dbReference type="NCBIfam" id="TIGR01946">
    <property type="entry name" value="rnfD"/>
    <property type="match status" value="1"/>
</dbReference>
<dbReference type="HAMAP" id="MF_00462">
    <property type="entry name" value="RsxD_RnfD"/>
    <property type="match status" value="1"/>
</dbReference>
<evidence type="ECO:0000256" key="10">
    <source>
        <dbReference type="HAMAP-Rule" id="MF_00462"/>
    </source>
</evidence>
<keyword evidence="2 10" id="KW-0597">Phosphoprotein</keyword>
<organism evidence="11 12">
    <name type="scientific">Alistipes hominis</name>
    <dbReference type="NCBI Taxonomy" id="2763015"/>
    <lineage>
        <taxon>Bacteria</taxon>
        <taxon>Pseudomonadati</taxon>
        <taxon>Bacteroidota</taxon>
        <taxon>Bacteroidia</taxon>
        <taxon>Bacteroidales</taxon>
        <taxon>Rikenellaceae</taxon>
        <taxon>Alistipes</taxon>
    </lineage>
</organism>
<evidence type="ECO:0000256" key="7">
    <source>
        <dbReference type="ARBA" id="ARBA00022982"/>
    </source>
</evidence>
<evidence type="ECO:0000256" key="3">
    <source>
        <dbReference type="ARBA" id="ARBA00022630"/>
    </source>
</evidence>
<name>A0ABR7CP63_9BACT</name>
<feature type="transmembrane region" description="Helical" evidence="10">
    <location>
        <begin position="126"/>
        <end position="144"/>
    </location>
</feature>
<feature type="transmembrane region" description="Helical" evidence="10">
    <location>
        <begin position="259"/>
        <end position="280"/>
    </location>
</feature>
<keyword evidence="4 10" id="KW-0288">FMN</keyword>
<proteinExistence type="inferred from homology"/>
<feature type="modified residue" description="FMN phosphoryl threonine" evidence="10">
    <location>
        <position position="168"/>
    </location>
</feature>
<feature type="transmembrane region" description="Helical" evidence="10">
    <location>
        <begin position="96"/>
        <end position="114"/>
    </location>
</feature>
<dbReference type="PANTHER" id="PTHR30578:SF0">
    <property type="entry name" value="ION-TRANSLOCATING OXIDOREDUCTASE COMPLEX SUBUNIT D"/>
    <property type="match status" value="1"/>
</dbReference>
<reference evidence="11 12" key="1">
    <citation type="submission" date="2020-08" db="EMBL/GenBank/DDBJ databases">
        <title>Genome public.</title>
        <authorList>
            <person name="Liu C."/>
            <person name="Sun Q."/>
        </authorList>
    </citation>
    <scope>NUCLEOTIDE SEQUENCE [LARGE SCALE GENOMIC DNA]</scope>
    <source>
        <strain evidence="11 12">New-7</strain>
    </source>
</reference>
<evidence type="ECO:0000313" key="11">
    <source>
        <dbReference type="EMBL" id="MBC5617438.1"/>
    </source>
</evidence>
<dbReference type="InterPro" id="IPR011303">
    <property type="entry name" value="RnfD_bac"/>
</dbReference>
<keyword evidence="3 10" id="KW-0285">Flavoprotein</keyword>
<evidence type="ECO:0000256" key="9">
    <source>
        <dbReference type="ARBA" id="ARBA00023136"/>
    </source>
</evidence>
<keyword evidence="1 10" id="KW-0813">Transport</keyword>
<keyword evidence="12" id="KW-1185">Reference proteome</keyword>
<keyword evidence="5 10" id="KW-0812">Transmembrane</keyword>
<dbReference type="PANTHER" id="PTHR30578">
    <property type="entry name" value="ELECTRON TRANSPORT COMPLEX PROTEIN RNFD"/>
    <property type="match status" value="1"/>
</dbReference>
<gene>
    <name evidence="10" type="primary">rnfD</name>
    <name evidence="11" type="ORF">H8S08_10485</name>
</gene>
<evidence type="ECO:0000256" key="4">
    <source>
        <dbReference type="ARBA" id="ARBA00022643"/>
    </source>
</evidence>
<comment type="similarity">
    <text evidence="10">Belongs to the NqrB/RnfD family.</text>
</comment>
<comment type="subunit">
    <text evidence="10">The complex is composed of six subunits: RnfA, RnfB, RnfC, RnfD, RnfE and RnfG.</text>
</comment>